<dbReference type="EMBL" id="CAMPGE010025448">
    <property type="protein sequence ID" value="CAI2383204.1"/>
    <property type="molecule type" value="Genomic_DNA"/>
</dbReference>
<sequence>MPLANYESDLQFLFSRNSYQNHKVIQTQLVIIVVVWKLNCCVIILLTLIPTESEITLKFHKQLS</sequence>
<dbReference type="AlphaFoldDB" id="A0AAD1Y259"/>
<evidence type="ECO:0000313" key="3">
    <source>
        <dbReference type="Proteomes" id="UP001295684"/>
    </source>
</evidence>
<evidence type="ECO:0000256" key="1">
    <source>
        <dbReference type="SAM" id="Phobius"/>
    </source>
</evidence>
<organism evidence="2 3">
    <name type="scientific">Euplotes crassus</name>
    <dbReference type="NCBI Taxonomy" id="5936"/>
    <lineage>
        <taxon>Eukaryota</taxon>
        <taxon>Sar</taxon>
        <taxon>Alveolata</taxon>
        <taxon>Ciliophora</taxon>
        <taxon>Intramacronucleata</taxon>
        <taxon>Spirotrichea</taxon>
        <taxon>Hypotrichia</taxon>
        <taxon>Euplotida</taxon>
        <taxon>Euplotidae</taxon>
        <taxon>Moneuplotes</taxon>
    </lineage>
</organism>
<gene>
    <name evidence="2" type="ORF">ECRASSUSDP1_LOCUS24697</name>
</gene>
<reference evidence="2" key="1">
    <citation type="submission" date="2023-07" db="EMBL/GenBank/DDBJ databases">
        <authorList>
            <consortium name="AG Swart"/>
            <person name="Singh M."/>
            <person name="Singh A."/>
            <person name="Seah K."/>
            <person name="Emmerich C."/>
        </authorList>
    </citation>
    <scope>NUCLEOTIDE SEQUENCE</scope>
    <source>
        <strain evidence="2">DP1</strain>
    </source>
</reference>
<keyword evidence="3" id="KW-1185">Reference proteome</keyword>
<keyword evidence="1" id="KW-0472">Membrane</keyword>
<comment type="caution">
    <text evidence="2">The sequence shown here is derived from an EMBL/GenBank/DDBJ whole genome shotgun (WGS) entry which is preliminary data.</text>
</comment>
<keyword evidence="1" id="KW-0812">Transmembrane</keyword>
<name>A0AAD1Y259_EUPCR</name>
<dbReference type="Proteomes" id="UP001295684">
    <property type="component" value="Unassembled WGS sequence"/>
</dbReference>
<feature type="transmembrane region" description="Helical" evidence="1">
    <location>
        <begin position="29"/>
        <end position="49"/>
    </location>
</feature>
<accession>A0AAD1Y259</accession>
<evidence type="ECO:0000313" key="2">
    <source>
        <dbReference type="EMBL" id="CAI2383204.1"/>
    </source>
</evidence>
<proteinExistence type="predicted"/>
<protein>
    <submittedName>
        <fullName evidence="2">Uncharacterized protein</fullName>
    </submittedName>
</protein>
<keyword evidence="1" id="KW-1133">Transmembrane helix</keyword>